<dbReference type="Gene3D" id="1.10.10.10">
    <property type="entry name" value="Winged helix-like DNA-binding domain superfamily/Winged helix DNA-binding domain"/>
    <property type="match status" value="1"/>
</dbReference>
<dbReference type="GO" id="GO:0003700">
    <property type="term" value="F:DNA-binding transcription factor activity"/>
    <property type="evidence" value="ECO:0007669"/>
    <property type="project" value="InterPro"/>
</dbReference>
<dbReference type="SUPFAM" id="SSF53697">
    <property type="entry name" value="SIS domain"/>
    <property type="match status" value="1"/>
</dbReference>
<dbReference type="OrthoDB" id="3684496at2"/>
<dbReference type="InterPro" id="IPR046348">
    <property type="entry name" value="SIS_dom_sf"/>
</dbReference>
<dbReference type="Gene3D" id="3.40.50.10490">
    <property type="entry name" value="Glucose-6-phosphate isomerase like protein, domain 1"/>
    <property type="match status" value="1"/>
</dbReference>
<reference evidence="1 2" key="1">
    <citation type="submission" date="2017-06" db="EMBL/GenBank/DDBJ databases">
        <authorList>
            <person name="Kim H.J."/>
            <person name="Triplett B.A."/>
        </authorList>
    </citation>
    <scope>NUCLEOTIDE SEQUENCE [LARGE SCALE GENOMIC DNA]</scope>
    <source>
        <strain evidence="1 2">SCA</strain>
    </source>
</reference>
<dbReference type="AlphaFoldDB" id="A0A239F9G7"/>
<name>A0A239F9G7_9FIRM</name>
<proteinExistence type="predicted"/>
<dbReference type="GO" id="GO:0097367">
    <property type="term" value="F:carbohydrate derivative binding"/>
    <property type="evidence" value="ECO:0007669"/>
    <property type="project" value="InterPro"/>
</dbReference>
<dbReference type="PANTHER" id="PTHR30514">
    <property type="entry name" value="GLUCOKINASE"/>
    <property type="match status" value="1"/>
</dbReference>
<dbReference type="InterPro" id="IPR036388">
    <property type="entry name" value="WH-like_DNA-bd_sf"/>
</dbReference>
<dbReference type="EMBL" id="FZOJ01000012">
    <property type="protein sequence ID" value="SNS52953.1"/>
    <property type="molecule type" value="Genomic_DNA"/>
</dbReference>
<evidence type="ECO:0000313" key="2">
    <source>
        <dbReference type="Proteomes" id="UP000198304"/>
    </source>
</evidence>
<dbReference type="RefSeq" id="WP_089283368.1">
    <property type="nucleotide sequence ID" value="NZ_FZOJ01000012.1"/>
</dbReference>
<dbReference type="GO" id="GO:1901135">
    <property type="term" value="P:carbohydrate derivative metabolic process"/>
    <property type="evidence" value="ECO:0007669"/>
    <property type="project" value="InterPro"/>
</dbReference>
<dbReference type="PANTHER" id="PTHR30514:SF10">
    <property type="entry name" value="MURR_RPIR FAMILY TRANSCRIPTIONAL REGULATOR"/>
    <property type="match status" value="1"/>
</dbReference>
<accession>A0A239F9G7</accession>
<sequence>MINLLGLIQMYNTYDHNSIFHSVATCLIKNYRLLDTMTSTEIADLCNVSLSTLNRFYKKMAYPMTVSSLPSLVSQTKDNYMFDGNYIPFGINNNIECGMDYYIDILQERIASLHELIDKEQIKNLVEDINSCTKVVFLGCPIPHGVWRFQMDLTLQGIENSAFMDPNYQVQALDCLEKGTIVFYTQYCRLGDNIYKKGILKCKDKIKKVVILTNNKEHPLSSLADYLFYYEGNGTEQDNILINIYMNLIALTFRKK</sequence>
<protein>
    <submittedName>
        <fullName evidence="1">Transcriptional regulator, RpiR family</fullName>
    </submittedName>
</protein>
<dbReference type="Proteomes" id="UP000198304">
    <property type="component" value="Unassembled WGS sequence"/>
</dbReference>
<organism evidence="1 2">
    <name type="scientific">Anaerovirgula multivorans</name>
    <dbReference type="NCBI Taxonomy" id="312168"/>
    <lineage>
        <taxon>Bacteria</taxon>
        <taxon>Bacillati</taxon>
        <taxon>Bacillota</taxon>
        <taxon>Clostridia</taxon>
        <taxon>Peptostreptococcales</taxon>
        <taxon>Natronincolaceae</taxon>
        <taxon>Anaerovirgula</taxon>
    </lineage>
</organism>
<dbReference type="InterPro" id="IPR047640">
    <property type="entry name" value="RpiR-like"/>
</dbReference>
<evidence type="ECO:0000313" key="1">
    <source>
        <dbReference type="EMBL" id="SNS52953.1"/>
    </source>
</evidence>
<dbReference type="InterPro" id="IPR009057">
    <property type="entry name" value="Homeodomain-like_sf"/>
</dbReference>
<dbReference type="GO" id="GO:0003677">
    <property type="term" value="F:DNA binding"/>
    <property type="evidence" value="ECO:0007669"/>
    <property type="project" value="InterPro"/>
</dbReference>
<gene>
    <name evidence="1" type="ORF">SAMN05446037_101253</name>
</gene>
<keyword evidence="2" id="KW-1185">Reference proteome</keyword>
<dbReference type="SUPFAM" id="SSF46689">
    <property type="entry name" value="Homeodomain-like"/>
    <property type="match status" value="1"/>
</dbReference>